<dbReference type="PANTHER" id="PTHR43877">
    <property type="entry name" value="AMINOALKYLPHOSPHONATE N-ACETYLTRANSFERASE-RELATED-RELATED"/>
    <property type="match status" value="1"/>
</dbReference>
<keyword evidence="1 4" id="KW-0808">Transferase</keyword>
<name>A0A238WXK5_HALVU</name>
<keyword evidence="2" id="KW-0012">Acyltransferase</keyword>
<accession>A0A238WXK5</accession>
<gene>
    <name evidence="4" type="ORF">SAMN06264855_11127</name>
</gene>
<evidence type="ECO:0000259" key="3">
    <source>
        <dbReference type="PROSITE" id="PS51186"/>
    </source>
</evidence>
<evidence type="ECO:0000256" key="1">
    <source>
        <dbReference type="ARBA" id="ARBA00022679"/>
    </source>
</evidence>
<dbReference type="PROSITE" id="PS51186">
    <property type="entry name" value="GNAT"/>
    <property type="match status" value="1"/>
</dbReference>
<dbReference type="RefSeq" id="WP_089385090.1">
    <property type="nucleotide sequence ID" value="NZ_FZNQ01000011.1"/>
</dbReference>
<dbReference type="GO" id="GO:0016747">
    <property type="term" value="F:acyltransferase activity, transferring groups other than amino-acyl groups"/>
    <property type="evidence" value="ECO:0007669"/>
    <property type="project" value="InterPro"/>
</dbReference>
<reference evidence="4 5" key="1">
    <citation type="submission" date="2017-06" db="EMBL/GenBank/DDBJ databases">
        <authorList>
            <person name="Kim H.J."/>
            <person name="Triplett B.A."/>
        </authorList>
    </citation>
    <scope>NUCLEOTIDE SEQUENCE [LARGE SCALE GENOMIC DNA]</scope>
    <source>
        <strain evidence="4 5">DSM 8800</strain>
    </source>
</reference>
<dbReference type="CDD" id="cd04301">
    <property type="entry name" value="NAT_SF"/>
    <property type="match status" value="1"/>
</dbReference>
<dbReference type="Gene3D" id="3.40.630.30">
    <property type="match status" value="1"/>
</dbReference>
<dbReference type="InterPro" id="IPR016181">
    <property type="entry name" value="Acyl_CoA_acyltransferase"/>
</dbReference>
<dbReference type="InterPro" id="IPR050832">
    <property type="entry name" value="Bact_Acetyltransf"/>
</dbReference>
<proteinExistence type="predicted"/>
<sequence>MRVRPAYPDDAERLRAAVARSRGESVLADADLPPLPASPASVREAAGEADCSFVVEENGQPVGIAIAHPDEDGREAELLALWVHPERCGRGVADRLLTRVATALTERGIARVRVTVESDIPGVAAFYHDHGFSERDSEARSEGLSVLVAEVSSLR</sequence>
<dbReference type="Pfam" id="PF00583">
    <property type="entry name" value="Acetyltransf_1"/>
    <property type="match status" value="1"/>
</dbReference>
<dbReference type="InterPro" id="IPR000182">
    <property type="entry name" value="GNAT_dom"/>
</dbReference>
<dbReference type="SUPFAM" id="SSF55729">
    <property type="entry name" value="Acyl-CoA N-acyltransferases (Nat)"/>
    <property type="match status" value="1"/>
</dbReference>
<dbReference type="AlphaFoldDB" id="A0A238WXK5"/>
<dbReference type="EMBL" id="FZNQ01000011">
    <property type="protein sequence ID" value="SNR51257.1"/>
    <property type="molecule type" value="Genomic_DNA"/>
</dbReference>
<evidence type="ECO:0000313" key="5">
    <source>
        <dbReference type="Proteomes" id="UP000198397"/>
    </source>
</evidence>
<feature type="domain" description="N-acetyltransferase" evidence="3">
    <location>
        <begin position="1"/>
        <end position="155"/>
    </location>
</feature>
<organism evidence="4 5">
    <name type="scientific">Halorubrum vacuolatum</name>
    <name type="common">Natronobacterium vacuolatum</name>
    <dbReference type="NCBI Taxonomy" id="63740"/>
    <lineage>
        <taxon>Archaea</taxon>
        <taxon>Methanobacteriati</taxon>
        <taxon>Methanobacteriota</taxon>
        <taxon>Stenosarchaea group</taxon>
        <taxon>Halobacteria</taxon>
        <taxon>Halobacteriales</taxon>
        <taxon>Haloferacaceae</taxon>
        <taxon>Halorubrum</taxon>
    </lineage>
</organism>
<protein>
    <submittedName>
        <fullName evidence="4">Acetyltransferase (GNAT) family protein</fullName>
    </submittedName>
</protein>
<dbReference type="OrthoDB" id="111868at2157"/>
<dbReference type="Proteomes" id="UP000198397">
    <property type="component" value="Unassembled WGS sequence"/>
</dbReference>
<evidence type="ECO:0000313" key="4">
    <source>
        <dbReference type="EMBL" id="SNR51257.1"/>
    </source>
</evidence>
<evidence type="ECO:0000256" key="2">
    <source>
        <dbReference type="ARBA" id="ARBA00023315"/>
    </source>
</evidence>
<keyword evidence="5" id="KW-1185">Reference proteome</keyword>